<comment type="caution">
    <text evidence="3">The sequence shown here is derived from an EMBL/GenBank/DDBJ whole genome shotgun (WGS) entry which is preliminary data.</text>
</comment>
<accession>A0A5M8AAC8</accession>
<dbReference type="AlphaFoldDB" id="A0A5M8AAC8"/>
<sequence length="582" mass="60903">MVREGGVVTATAASAATGVRATTTATAAATAVTVARAAVAAWALLAFAPAQAGPAGADGEYFLHQVEPGDTLFWVAQRYTGRADVWRELKALNRVADPYRLPIGTQVRIPLARIPVTVASARVVSVVGQADANGAALRPGMRVDEAAWLQTGTDGLVTFELPDGTRVAIPANTRLQVKRLRVFAGTGLGDTVMQVDRGGIESRVAPGGTGVGRFEIRTPMMVTGVRGTRYAVDAGQPDDAGRRASRSAVLEGTVAVRARRAKRMVTAGHGVAVGSAGDAAVYTLLAAPTLSAVPAEPIYASQAEVGWQPVKGAIGYLVRVTRDPERTEAVFAATVTPAAAALTGLPDGPAYLEVRAIDRNRIPGNAAIAPLTVRLNPPAPYTVEPAPRSTVHGTVAELQWAAVDGAAEYRFEIASDADFGTLAAHGNTREAGTQQTLAPGNWWWRVRSIDAKGQAGPWSAPVAFRLLPPAPGVSVVEDNGGALRVRWGAAQQPEAFAPLAYRVQLADEPGFARPLQDQRIESDTAALPRPPAGVYYVRVARIERDGSESPFSAPQRIEVHEHLRDGTGAPIGTASGSVRRGG</sequence>
<dbReference type="Gene3D" id="2.60.120.1440">
    <property type="match status" value="1"/>
</dbReference>
<keyword evidence="4" id="KW-1185">Reference proteome</keyword>
<dbReference type="SUPFAM" id="SSF54106">
    <property type="entry name" value="LysM domain"/>
    <property type="match status" value="1"/>
</dbReference>
<dbReference type="InterPro" id="IPR013783">
    <property type="entry name" value="Ig-like_fold"/>
</dbReference>
<dbReference type="Gene3D" id="2.60.40.10">
    <property type="entry name" value="Immunoglobulins"/>
    <property type="match status" value="2"/>
</dbReference>
<dbReference type="PANTHER" id="PTHR38731">
    <property type="entry name" value="LIPL45-RELATED LIPOPROTEIN-RELATED"/>
    <property type="match status" value="1"/>
</dbReference>
<evidence type="ECO:0000313" key="3">
    <source>
        <dbReference type="EMBL" id="KAA6120767.1"/>
    </source>
</evidence>
<feature type="region of interest" description="Disordered" evidence="1">
    <location>
        <begin position="563"/>
        <end position="582"/>
    </location>
</feature>
<dbReference type="RefSeq" id="WP_149316131.1">
    <property type="nucleotide sequence ID" value="NZ_VWRN01000045.1"/>
</dbReference>
<dbReference type="Pfam" id="PF04773">
    <property type="entry name" value="FecR"/>
    <property type="match status" value="1"/>
</dbReference>
<reference evidence="3 4" key="1">
    <citation type="submission" date="2019-09" db="EMBL/GenBank/DDBJ databases">
        <title>Isolation of a novel species in the genus Cupriavidus from patients with sepsis using whole genome sequencing.</title>
        <authorList>
            <person name="Kweon O.J."/>
            <person name="Lee M.-K."/>
        </authorList>
    </citation>
    <scope>NUCLEOTIDE SEQUENCE [LARGE SCALE GENOMIC DNA]</scope>
    <source>
        <strain evidence="3 4">MKL-01</strain>
    </source>
</reference>
<evidence type="ECO:0000259" key="2">
    <source>
        <dbReference type="PROSITE" id="PS51782"/>
    </source>
</evidence>
<dbReference type="EMBL" id="VWRN01000045">
    <property type="protein sequence ID" value="KAA6120767.1"/>
    <property type="molecule type" value="Genomic_DNA"/>
</dbReference>
<dbReference type="PIRSF" id="PIRSF029644">
    <property type="entry name" value="UCP029644"/>
    <property type="match status" value="1"/>
</dbReference>
<gene>
    <name evidence="3" type="ORF">F1599_16455</name>
</gene>
<dbReference type="Proteomes" id="UP000324324">
    <property type="component" value="Unassembled WGS sequence"/>
</dbReference>
<dbReference type="InterPro" id="IPR036779">
    <property type="entry name" value="LysM_dom_sf"/>
</dbReference>
<protein>
    <submittedName>
        <fullName evidence="3">LysM peptidoglycan-binding domain-containing protein</fullName>
    </submittedName>
</protein>
<feature type="domain" description="LysM" evidence="2">
    <location>
        <begin position="62"/>
        <end position="109"/>
    </location>
</feature>
<evidence type="ECO:0000313" key="4">
    <source>
        <dbReference type="Proteomes" id="UP000324324"/>
    </source>
</evidence>
<name>A0A5M8AAC8_9BURK</name>
<dbReference type="InterPro" id="IPR016930">
    <property type="entry name" value="UCP029644"/>
</dbReference>
<dbReference type="Pfam" id="PF01476">
    <property type="entry name" value="LysM"/>
    <property type="match status" value="1"/>
</dbReference>
<dbReference type="Gene3D" id="3.10.350.10">
    <property type="entry name" value="LysM domain"/>
    <property type="match status" value="1"/>
</dbReference>
<dbReference type="PROSITE" id="PS51782">
    <property type="entry name" value="LYSM"/>
    <property type="match status" value="1"/>
</dbReference>
<dbReference type="SMART" id="SM00257">
    <property type="entry name" value="LysM"/>
    <property type="match status" value="1"/>
</dbReference>
<evidence type="ECO:0000256" key="1">
    <source>
        <dbReference type="SAM" id="MobiDB-lite"/>
    </source>
</evidence>
<organism evidence="3 4">
    <name type="scientific">Cupriavidus cauae</name>
    <dbReference type="NCBI Taxonomy" id="2608999"/>
    <lineage>
        <taxon>Bacteria</taxon>
        <taxon>Pseudomonadati</taxon>
        <taxon>Pseudomonadota</taxon>
        <taxon>Betaproteobacteria</taxon>
        <taxon>Burkholderiales</taxon>
        <taxon>Burkholderiaceae</taxon>
        <taxon>Cupriavidus</taxon>
    </lineage>
</organism>
<proteinExistence type="predicted"/>
<dbReference type="CDD" id="cd00118">
    <property type="entry name" value="LysM"/>
    <property type="match status" value="1"/>
</dbReference>
<dbReference type="InterPro" id="IPR006860">
    <property type="entry name" value="FecR"/>
</dbReference>
<dbReference type="InterPro" id="IPR018392">
    <property type="entry name" value="LysM"/>
</dbReference>